<dbReference type="EMBL" id="KN835981">
    <property type="protein sequence ID" value="KIK33272.1"/>
    <property type="molecule type" value="Genomic_DNA"/>
</dbReference>
<dbReference type="Proteomes" id="UP000054485">
    <property type="component" value="Unassembled WGS sequence"/>
</dbReference>
<organism evidence="1 2">
    <name type="scientific">Suillus luteus UH-Slu-Lm8-n1</name>
    <dbReference type="NCBI Taxonomy" id="930992"/>
    <lineage>
        <taxon>Eukaryota</taxon>
        <taxon>Fungi</taxon>
        <taxon>Dikarya</taxon>
        <taxon>Basidiomycota</taxon>
        <taxon>Agaricomycotina</taxon>
        <taxon>Agaricomycetes</taxon>
        <taxon>Agaricomycetidae</taxon>
        <taxon>Boletales</taxon>
        <taxon>Suillineae</taxon>
        <taxon>Suillaceae</taxon>
        <taxon>Suillus</taxon>
    </lineage>
</organism>
<dbReference type="HOGENOM" id="CLU_2575463_0_0_1"/>
<evidence type="ECO:0000313" key="1">
    <source>
        <dbReference type="EMBL" id="KIK33272.1"/>
    </source>
</evidence>
<protein>
    <submittedName>
        <fullName evidence="1">Uncharacterized protein</fullName>
    </submittedName>
</protein>
<sequence>MRKPSKPWQSPAVFNSAMSESCQVHDDECQICTKQRLGDGFHPIYLQPSISLFQHDINMQQAPVSLSHPSRSSFHLHQDTY</sequence>
<proteinExistence type="predicted"/>
<evidence type="ECO:0000313" key="2">
    <source>
        <dbReference type="Proteomes" id="UP000054485"/>
    </source>
</evidence>
<dbReference type="AlphaFoldDB" id="A0A0D0AGB6"/>
<gene>
    <name evidence="1" type="ORF">CY34DRAFT_720040</name>
</gene>
<accession>A0A0D0AGB6</accession>
<keyword evidence="2" id="KW-1185">Reference proteome</keyword>
<dbReference type="InParanoid" id="A0A0D0AGB6"/>
<name>A0A0D0AGB6_9AGAM</name>
<reference evidence="1 2" key="1">
    <citation type="submission" date="2014-04" db="EMBL/GenBank/DDBJ databases">
        <authorList>
            <consortium name="DOE Joint Genome Institute"/>
            <person name="Kuo A."/>
            <person name="Ruytinx J."/>
            <person name="Rineau F."/>
            <person name="Colpaert J."/>
            <person name="Kohler A."/>
            <person name="Nagy L.G."/>
            <person name="Floudas D."/>
            <person name="Copeland A."/>
            <person name="Barry K.W."/>
            <person name="Cichocki N."/>
            <person name="Veneault-Fourrey C."/>
            <person name="LaButti K."/>
            <person name="Lindquist E.A."/>
            <person name="Lipzen A."/>
            <person name="Lundell T."/>
            <person name="Morin E."/>
            <person name="Murat C."/>
            <person name="Sun H."/>
            <person name="Tunlid A."/>
            <person name="Henrissat B."/>
            <person name="Grigoriev I.V."/>
            <person name="Hibbett D.S."/>
            <person name="Martin F."/>
            <person name="Nordberg H.P."/>
            <person name="Cantor M.N."/>
            <person name="Hua S.X."/>
        </authorList>
    </citation>
    <scope>NUCLEOTIDE SEQUENCE [LARGE SCALE GENOMIC DNA]</scope>
    <source>
        <strain evidence="1 2">UH-Slu-Lm8-n1</strain>
    </source>
</reference>
<reference evidence="2" key="2">
    <citation type="submission" date="2015-01" db="EMBL/GenBank/DDBJ databases">
        <title>Evolutionary Origins and Diversification of the Mycorrhizal Mutualists.</title>
        <authorList>
            <consortium name="DOE Joint Genome Institute"/>
            <consortium name="Mycorrhizal Genomics Consortium"/>
            <person name="Kohler A."/>
            <person name="Kuo A."/>
            <person name="Nagy L.G."/>
            <person name="Floudas D."/>
            <person name="Copeland A."/>
            <person name="Barry K.W."/>
            <person name="Cichocki N."/>
            <person name="Veneault-Fourrey C."/>
            <person name="LaButti K."/>
            <person name="Lindquist E.A."/>
            <person name="Lipzen A."/>
            <person name="Lundell T."/>
            <person name="Morin E."/>
            <person name="Murat C."/>
            <person name="Riley R."/>
            <person name="Ohm R."/>
            <person name="Sun H."/>
            <person name="Tunlid A."/>
            <person name="Henrissat B."/>
            <person name="Grigoriev I.V."/>
            <person name="Hibbett D.S."/>
            <person name="Martin F."/>
        </authorList>
    </citation>
    <scope>NUCLEOTIDE SEQUENCE [LARGE SCALE GENOMIC DNA]</scope>
    <source>
        <strain evidence="2">UH-Slu-Lm8-n1</strain>
    </source>
</reference>